<evidence type="ECO:0000256" key="1">
    <source>
        <dbReference type="ARBA" id="ARBA00008894"/>
    </source>
</evidence>
<protein>
    <recommendedName>
        <fullName evidence="6">AAA+ ATPase domain-containing protein</fullName>
    </recommendedName>
</protein>
<organism evidence="7 8">
    <name type="scientific">Rubroshorea leprosula</name>
    <dbReference type="NCBI Taxonomy" id="152421"/>
    <lineage>
        <taxon>Eukaryota</taxon>
        <taxon>Viridiplantae</taxon>
        <taxon>Streptophyta</taxon>
        <taxon>Embryophyta</taxon>
        <taxon>Tracheophyta</taxon>
        <taxon>Spermatophyta</taxon>
        <taxon>Magnoliopsida</taxon>
        <taxon>eudicotyledons</taxon>
        <taxon>Gunneridae</taxon>
        <taxon>Pentapetalae</taxon>
        <taxon>rosids</taxon>
        <taxon>malvids</taxon>
        <taxon>Malvales</taxon>
        <taxon>Dipterocarpaceae</taxon>
        <taxon>Rubroshorea</taxon>
    </lineage>
</organism>
<evidence type="ECO:0000256" key="4">
    <source>
        <dbReference type="ARBA" id="ARBA00022840"/>
    </source>
</evidence>
<feature type="domain" description="AAA+ ATPase" evidence="6">
    <location>
        <begin position="178"/>
        <end position="313"/>
    </location>
</feature>
<dbReference type="Pfam" id="PF00931">
    <property type="entry name" value="NB-ARC"/>
    <property type="match status" value="1"/>
</dbReference>
<feature type="coiled-coil region" evidence="5">
    <location>
        <begin position="33"/>
        <end position="102"/>
    </location>
</feature>
<dbReference type="SUPFAM" id="SSF52047">
    <property type="entry name" value="RNI-like"/>
    <property type="match status" value="2"/>
</dbReference>
<dbReference type="GO" id="GO:0043531">
    <property type="term" value="F:ADP binding"/>
    <property type="evidence" value="ECO:0007669"/>
    <property type="project" value="InterPro"/>
</dbReference>
<dbReference type="Pfam" id="PF23247">
    <property type="entry name" value="LRR_RPS2"/>
    <property type="match status" value="6"/>
</dbReference>
<keyword evidence="8" id="KW-1185">Reference proteome</keyword>
<dbReference type="SMART" id="SM00382">
    <property type="entry name" value="AAA"/>
    <property type="match status" value="1"/>
</dbReference>
<dbReference type="Gene3D" id="3.80.10.10">
    <property type="entry name" value="Ribonuclease Inhibitor"/>
    <property type="match status" value="6"/>
</dbReference>
<dbReference type="CDD" id="cd00009">
    <property type="entry name" value="AAA"/>
    <property type="match status" value="1"/>
</dbReference>
<accession>A0AAV5IP88</accession>
<dbReference type="InterPro" id="IPR050905">
    <property type="entry name" value="Plant_NBS-LRR"/>
</dbReference>
<dbReference type="InterPro" id="IPR027417">
    <property type="entry name" value="P-loop_NTPase"/>
</dbReference>
<dbReference type="InterPro" id="IPR002182">
    <property type="entry name" value="NB-ARC"/>
</dbReference>
<dbReference type="PANTHER" id="PTHR33463">
    <property type="entry name" value="NB-ARC DOMAIN-CONTAINING PROTEIN-RELATED"/>
    <property type="match status" value="1"/>
</dbReference>
<evidence type="ECO:0000259" key="6">
    <source>
        <dbReference type="SMART" id="SM00382"/>
    </source>
</evidence>
<keyword evidence="3" id="KW-0611">Plant defense</keyword>
<keyword evidence="5" id="KW-0175">Coiled coil</keyword>
<dbReference type="GO" id="GO:0005524">
    <property type="term" value="F:ATP binding"/>
    <property type="evidence" value="ECO:0007669"/>
    <property type="project" value="UniProtKB-KW"/>
</dbReference>
<comment type="similarity">
    <text evidence="1">Belongs to the disease resistance NB-LRR family.</text>
</comment>
<dbReference type="PRINTS" id="PR00364">
    <property type="entry name" value="DISEASERSIST"/>
</dbReference>
<dbReference type="GO" id="GO:0006952">
    <property type="term" value="P:defense response"/>
    <property type="evidence" value="ECO:0007669"/>
    <property type="project" value="UniProtKB-KW"/>
</dbReference>
<dbReference type="SUPFAM" id="SSF52058">
    <property type="entry name" value="L domain-like"/>
    <property type="match status" value="2"/>
</dbReference>
<evidence type="ECO:0000256" key="2">
    <source>
        <dbReference type="ARBA" id="ARBA00022741"/>
    </source>
</evidence>
<dbReference type="InterPro" id="IPR057135">
    <property type="entry name" value="At4g27190-like_LRR"/>
</dbReference>
<dbReference type="InterPro" id="IPR042197">
    <property type="entry name" value="Apaf_helical"/>
</dbReference>
<dbReference type="PANTHER" id="PTHR33463:SF198">
    <property type="entry name" value="RPP4C3"/>
    <property type="match status" value="1"/>
</dbReference>
<dbReference type="SUPFAM" id="SSF52540">
    <property type="entry name" value="P-loop containing nucleoside triphosphate hydrolases"/>
    <property type="match status" value="1"/>
</dbReference>
<evidence type="ECO:0000313" key="7">
    <source>
        <dbReference type="EMBL" id="GKV01646.1"/>
    </source>
</evidence>
<dbReference type="Gene3D" id="3.40.50.300">
    <property type="entry name" value="P-loop containing nucleotide triphosphate hydrolases"/>
    <property type="match status" value="1"/>
</dbReference>
<sequence length="1835" mass="209598">MSGTECCIDVAGKVAENLVDRTFNVIWNRIARVFKWKTNLKNLEKEVQKLVTERDSVLQVMEAAERRGEEPVQKVKIWLTKAKEYIGEMEKLEDDEDKAKKKCFLGVCPNPRARYQISKKVEGYLVDVTELLQEARNFNFPGFYCPPASTAPVNKGFEDFGSRTPYLDSIMEALRSTGTDKIGVYGMPGVGKTMLAKEVARRAEEADLFDSVVFASVTRDRDFRRIQGEIADNLDLVLNKETVVGRARQLKDYLKKKKRILVILDDIWSRLDLDELGIPFEEQMQCKILYTSRFLDVLSRDMDTNQNFDVRPLGDDEARELLKKIVGDEIEKSGLRDTAMEIAKECAGLPLAIQTLGKALRGKDSYEWRNALRQLQTPSPENFTGISANVYSAIELSYNYLEGVELKQTFLLCSLFGQNAYIEDLLTYGIGLGLFQNVSTIGEARDRLLTRVRNLKSCSLLLDGNSDTRVKLHDIVFDVAVAIASKDPHVLSLIDDNVPQKWSDREAMGDVKWISMRHANISELPDELECRQLTLFHLASKNPSTKIPDNFFRGMPNLRVLNFTTMYFSSMPSSICLLKNLRALRINDSAIKEIAIVAELSGLEVLSLSRSDIEELPTEIGHLTQLKFLDLNYCTKLKVIRPHVLESLSRLEELYLRNSFNQWGANGLGNQRNASLAELKNLHNLVALDVDACDVQIIPEDLFSERLNRYKIFIGKVWNRWDCSFGGSKILKLELNTRITRDHSICMLLKKTEELHVEKLKGVKNIVPELDVEDFQELKYLYVKNAPEIQHIINSVGQIPCHVFPFLEVLFLRDLDDMVKICHGHLAETSFRGLRTITIEYCNQLESLFPFSIARRLLQLEEIGVTNCSSMLEIVDEEGQVTTNDIAEADENFEFAHLQFLKLQYLPKFIRLCHGLVEANDSRSMPVSLFNEKVLPKLENLTLRSDELAMIFDEQFPRDLFCNVKVLHLPTYRDKSPMFSIRFLQCFRKLEKLHVARADLEELFPSEGDADGQEKCVGTQLHIRELNLESCDNLRHICNQDSRAADLILQNLKILKVKFCSGLISLTASTVPFRNLTTLDVCGCSGLRNLVSFSTAQSLVQLETMRIDYCDSLTEVVGDERDGLEDEIIFMKLKVLKLILLTKLTSFCSRLNFAFNFPCLEHLVVNRCPNMETFCKGVLKTPMLQRISLNDYDEGRYSLHDYDKGRLVGYAWLSHLKLSELPKLMEIWNKNPQDILNFQIIYLLEICNCDSFRYLLTPPMVLSLSQLKELRVHNCEMIEQIITEEEEVPENKMIFYQLWSLTLKSCPNLTSFIVGSYKLQFPSLSSIDMDNCPKMVSFSTFSIMQEKETTIGGSEERLDIPTEPFFSDQVGFPNLWRLEIRGMRSLIRIWDEQLDEDSFHKLFHLCVEHCEKLVNIFPVNMVGRLQNLGWLLISDCVSLEEIFEPQGLDADESEAQITAQSALVETTPNVVFPKVRVLELQWLPNLKSFYTQIHTTEWPSLKKLNVSGCDKLQILASELPRISEENQLEIQIEHPLFWVSKATFPNLEELIVERNDSLKEIWHDDDDVKNDIIFTKLKSLQLKCLSRLASFCLGNCCFEFSSLEDVIVVGCPNMMTFSRGEVSTPNLQKVKFTEDEGVECWEGGLNPTIQQLFAEKVGYAVVEHLTLLQFLELMGIRSKKPQEILNFRWLCSLEICNCGNLRYLLTLSMALSLVSLKKMTVQNCELLEQVISEEGANLKDGIVFTKLKSLELKGLPRLEGFCSGNCNFEFTSLEDVIVMACPYMMTFSGGEVSTPKLHKVKLTGDDEDEGCWEGGLNPTIQVLFTKKSVVDSKED</sequence>
<evidence type="ECO:0000256" key="3">
    <source>
        <dbReference type="ARBA" id="ARBA00022821"/>
    </source>
</evidence>
<gene>
    <name evidence="7" type="ORF">SLEP1_g14185</name>
</gene>
<comment type="caution">
    <text evidence="7">The sequence shown here is derived from an EMBL/GenBank/DDBJ whole genome shotgun (WGS) entry which is preliminary data.</text>
</comment>
<reference evidence="7 8" key="1">
    <citation type="journal article" date="2021" name="Commun. Biol.">
        <title>The genome of Shorea leprosula (Dipterocarpaceae) highlights the ecological relevance of drought in aseasonal tropical rainforests.</title>
        <authorList>
            <person name="Ng K.K.S."/>
            <person name="Kobayashi M.J."/>
            <person name="Fawcett J.A."/>
            <person name="Hatakeyama M."/>
            <person name="Paape T."/>
            <person name="Ng C.H."/>
            <person name="Ang C.C."/>
            <person name="Tnah L.H."/>
            <person name="Lee C.T."/>
            <person name="Nishiyama T."/>
            <person name="Sese J."/>
            <person name="O'Brien M.J."/>
            <person name="Copetti D."/>
            <person name="Mohd Noor M.I."/>
            <person name="Ong R.C."/>
            <person name="Putra M."/>
            <person name="Sireger I.Z."/>
            <person name="Indrioko S."/>
            <person name="Kosugi Y."/>
            <person name="Izuno A."/>
            <person name="Isagi Y."/>
            <person name="Lee S.L."/>
            <person name="Shimizu K.K."/>
        </authorList>
    </citation>
    <scope>NUCLEOTIDE SEQUENCE [LARGE SCALE GENOMIC DNA]</scope>
    <source>
        <strain evidence="7">214</strain>
    </source>
</reference>
<evidence type="ECO:0000256" key="5">
    <source>
        <dbReference type="SAM" id="Coils"/>
    </source>
</evidence>
<keyword evidence="2" id="KW-0547">Nucleotide-binding</keyword>
<dbReference type="Gene3D" id="1.10.8.430">
    <property type="entry name" value="Helical domain of apoptotic protease-activating factors"/>
    <property type="match status" value="1"/>
</dbReference>
<dbReference type="Proteomes" id="UP001054252">
    <property type="component" value="Unassembled WGS sequence"/>
</dbReference>
<proteinExistence type="inferred from homology"/>
<dbReference type="InterPro" id="IPR032675">
    <property type="entry name" value="LRR_dom_sf"/>
</dbReference>
<name>A0AAV5IP88_9ROSI</name>
<dbReference type="EMBL" id="BPVZ01000017">
    <property type="protein sequence ID" value="GKV01646.1"/>
    <property type="molecule type" value="Genomic_DNA"/>
</dbReference>
<dbReference type="InterPro" id="IPR003593">
    <property type="entry name" value="AAA+_ATPase"/>
</dbReference>
<evidence type="ECO:0000313" key="8">
    <source>
        <dbReference type="Proteomes" id="UP001054252"/>
    </source>
</evidence>
<keyword evidence="4" id="KW-0067">ATP-binding</keyword>